<dbReference type="STRING" id="882082.SaccyDRAFT_1688"/>
<dbReference type="SUPFAM" id="SSF48452">
    <property type="entry name" value="TPR-like"/>
    <property type="match status" value="1"/>
</dbReference>
<dbReference type="GO" id="GO:0006355">
    <property type="term" value="P:regulation of DNA-templated transcription"/>
    <property type="evidence" value="ECO:0007669"/>
    <property type="project" value="InterPro"/>
</dbReference>
<dbReference type="Gene3D" id="1.25.40.10">
    <property type="entry name" value="Tetratricopeptide repeat domain"/>
    <property type="match status" value="1"/>
</dbReference>
<gene>
    <name evidence="5" type="ORF">SaccyDRAFT_1688</name>
</gene>
<dbReference type="GO" id="GO:0005737">
    <property type="term" value="C:cytoplasm"/>
    <property type="evidence" value="ECO:0007669"/>
    <property type="project" value="TreeGrafter"/>
</dbReference>
<dbReference type="HOGENOM" id="CLU_006850_3_0_11"/>
<dbReference type="PANTHER" id="PTHR16305">
    <property type="entry name" value="TESTICULAR SOLUBLE ADENYLYL CYCLASE"/>
    <property type="match status" value="1"/>
</dbReference>
<dbReference type="Gene3D" id="1.10.10.10">
    <property type="entry name" value="Winged helix-like DNA-binding domain superfamily/Winged helix DNA-binding domain"/>
    <property type="match status" value="1"/>
</dbReference>
<feature type="region of interest" description="Disordered" evidence="3">
    <location>
        <begin position="887"/>
        <end position="906"/>
    </location>
</feature>
<feature type="compositionally biased region" description="Low complexity" evidence="3">
    <location>
        <begin position="890"/>
        <end position="900"/>
    </location>
</feature>
<evidence type="ECO:0000256" key="1">
    <source>
        <dbReference type="ARBA" id="ARBA00022741"/>
    </source>
</evidence>
<dbReference type="Proteomes" id="UP000002791">
    <property type="component" value="Chromosome"/>
</dbReference>
<dbReference type="PANTHER" id="PTHR16305:SF35">
    <property type="entry name" value="TRANSCRIPTIONAL ACTIVATOR DOMAIN"/>
    <property type="match status" value="1"/>
</dbReference>
<dbReference type="SUPFAM" id="SSF46894">
    <property type="entry name" value="C-terminal effector domain of the bipartite response regulators"/>
    <property type="match status" value="1"/>
</dbReference>
<name>H5XHA1_9PSEU</name>
<reference evidence="5 6" key="1">
    <citation type="submission" date="2011-11" db="EMBL/GenBank/DDBJ databases">
        <title>The Noncontiguous Finished sequence of Saccharomonospora cyanea NA-134.</title>
        <authorList>
            <consortium name="US DOE Joint Genome Institute"/>
            <person name="Lucas S."/>
            <person name="Han J."/>
            <person name="Lapidus A."/>
            <person name="Cheng J.-F."/>
            <person name="Goodwin L."/>
            <person name="Pitluck S."/>
            <person name="Peters L."/>
            <person name="Ovchinnikova G."/>
            <person name="Lu M."/>
            <person name="Detter J.C."/>
            <person name="Han C."/>
            <person name="Tapia R."/>
            <person name="Land M."/>
            <person name="Hauser L."/>
            <person name="Kyrpides N."/>
            <person name="Ivanova N."/>
            <person name="Pagani I."/>
            <person name="Brambilla E.-M."/>
            <person name="Klenk H.-P."/>
            <person name="Woyke T."/>
        </authorList>
    </citation>
    <scope>NUCLEOTIDE SEQUENCE [LARGE SCALE GENOMIC DNA]</scope>
    <source>
        <strain evidence="5 6">NA-134</strain>
    </source>
</reference>
<dbReference type="InterPro" id="IPR036388">
    <property type="entry name" value="WH-like_DNA-bd_sf"/>
</dbReference>
<dbReference type="Pfam" id="PF00196">
    <property type="entry name" value="GerE"/>
    <property type="match status" value="1"/>
</dbReference>
<dbReference type="RefSeq" id="WP_005455298.1">
    <property type="nucleotide sequence ID" value="NZ_CM001440.1"/>
</dbReference>
<evidence type="ECO:0000313" key="6">
    <source>
        <dbReference type="Proteomes" id="UP000002791"/>
    </source>
</evidence>
<feature type="domain" description="HTH luxR-type" evidence="4">
    <location>
        <begin position="830"/>
        <end position="895"/>
    </location>
</feature>
<dbReference type="EMBL" id="CM001440">
    <property type="protein sequence ID" value="EHR60586.1"/>
    <property type="molecule type" value="Genomic_DNA"/>
</dbReference>
<dbReference type="PROSITE" id="PS50043">
    <property type="entry name" value="HTH_LUXR_2"/>
    <property type="match status" value="1"/>
</dbReference>
<keyword evidence="6" id="KW-1185">Reference proteome</keyword>
<evidence type="ECO:0000259" key="4">
    <source>
        <dbReference type="PROSITE" id="PS50043"/>
    </source>
</evidence>
<dbReference type="InterPro" id="IPR027417">
    <property type="entry name" value="P-loop_NTPase"/>
</dbReference>
<keyword evidence="5" id="KW-0238">DNA-binding</keyword>
<accession>H5XHA1</accession>
<dbReference type="GO" id="GO:0005524">
    <property type="term" value="F:ATP binding"/>
    <property type="evidence" value="ECO:0007669"/>
    <property type="project" value="UniProtKB-KW"/>
</dbReference>
<dbReference type="eggNOG" id="COG2909">
    <property type="taxonomic scope" value="Bacteria"/>
</dbReference>
<dbReference type="PROSITE" id="PS00622">
    <property type="entry name" value="HTH_LUXR_1"/>
    <property type="match status" value="1"/>
</dbReference>
<dbReference type="AlphaFoldDB" id="H5XHA1"/>
<dbReference type="GO" id="GO:0004016">
    <property type="term" value="F:adenylate cyclase activity"/>
    <property type="evidence" value="ECO:0007669"/>
    <property type="project" value="TreeGrafter"/>
</dbReference>
<keyword evidence="2" id="KW-0067">ATP-binding</keyword>
<proteinExistence type="predicted"/>
<sequence length="906" mass="96467">MTEAATPLIGRDGDLAELERRLSQAGEGRAHVVVVSGPAGVGRTALVERLADRHGGPVLRATGMPWEARNDYGVLAQLMPALDVAGDPVEVAARFTAGLATSEDTTLAVVDDAHLADRRSLQVLASAVRHHPQARLLVMATAVTDDPTLPADVLDLLPRIATAEITLAPLSAPEVSRLAAARGVFLHPSMAESLWRHTHGRPRPVVQLLAEVPHSTWARFDPTLPAPAAVAARVRERLSRCSPAARALAEAAAVLGPGTAARDVARLAGIEGDLLSVLDEAYTTGLVEFAPRGLTEVAPRDSMVRAAVLAAMGPAAAAAAHRRAADLMDDPARRLRLLVAASPVPDPAVADQLDTLAAEHAAVGAWGTAASLLHDSSRLTDDRLQRESRLTRAVDASIGAGDVFAAAALVPEVESLRETPLRNAVLGYLAIVRGRAVEAESRLGRAWALVNAERDPDVAAQICQRYVLHALMRGRGEELVTWADRAVALAGPEAPAAVEAAAIRGLGLAGTGRARQAMADYADLGERVRRGAQAQRVVMARGWLNLTVDAIDDARADLASAVPTTFLGGSTRISLWARAWLARAQFLAGEWDEAVRTVREANPLLERSGIVLAAPLLHWTAVAVHALRGEWEAADEALRRCDAGPQDYELMRVASYLAHAHLAEARADSSGVLRALHPLTQPWAGGSIDEPGHWPWHDMYAHALVVEGRYAEAGTFLRRHERLAADRGCASAVARLAAARGRLLGAQGDLAGSTTAFEQALETLETLPLRYDRARVNFAYGQTLRRAGKRRRADTVISTAREIFASLGATTYVARCDRELKAGGMHAARSGREAGELTPQEEAVAELVARGLSNREVAAELFLATKTVQYHLTRVYAKLGVRSRAELAARRSSSGSPAPSTRQEIG</sequence>
<dbReference type="InterPro" id="IPR011990">
    <property type="entry name" value="TPR-like_helical_dom_sf"/>
</dbReference>
<dbReference type="Pfam" id="PF13191">
    <property type="entry name" value="AAA_16"/>
    <property type="match status" value="1"/>
</dbReference>
<organism evidence="5 6">
    <name type="scientific">Saccharomonospora cyanea NA-134</name>
    <dbReference type="NCBI Taxonomy" id="882082"/>
    <lineage>
        <taxon>Bacteria</taxon>
        <taxon>Bacillati</taxon>
        <taxon>Actinomycetota</taxon>
        <taxon>Actinomycetes</taxon>
        <taxon>Pseudonocardiales</taxon>
        <taxon>Pseudonocardiaceae</taxon>
        <taxon>Saccharomonospora</taxon>
    </lineage>
</organism>
<dbReference type="SUPFAM" id="SSF52540">
    <property type="entry name" value="P-loop containing nucleoside triphosphate hydrolases"/>
    <property type="match status" value="1"/>
</dbReference>
<dbReference type="InterPro" id="IPR041664">
    <property type="entry name" value="AAA_16"/>
</dbReference>
<keyword evidence="1" id="KW-0547">Nucleotide-binding</keyword>
<dbReference type="PRINTS" id="PR00038">
    <property type="entry name" value="HTHLUXR"/>
</dbReference>
<evidence type="ECO:0000256" key="3">
    <source>
        <dbReference type="SAM" id="MobiDB-lite"/>
    </source>
</evidence>
<dbReference type="CDD" id="cd06170">
    <property type="entry name" value="LuxR_C_like"/>
    <property type="match status" value="1"/>
</dbReference>
<dbReference type="Gene3D" id="3.40.50.300">
    <property type="entry name" value="P-loop containing nucleotide triphosphate hydrolases"/>
    <property type="match status" value="1"/>
</dbReference>
<dbReference type="SMART" id="SM00421">
    <property type="entry name" value="HTH_LUXR"/>
    <property type="match status" value="1"/>
</dbReference>
<evidence type="ECO:0000313" key="5">
    <source>
        <dbReference type="EMBL" id="EHR60586.1"/>
    </source>
</evidence>
<evidence type="ECO:0000256" key="2">
    <source>
        <dbReference type="ARBA" id="ARBA00022840"/>
    </source>
</evidence>
<dbReference type="OrthoDB" id="134933at2"/>
<protein>
    <submittedName>
        <fullName evidence="5">Response regulator containing a CheY-like receiver domain and an HTH DNA-binding domain</fullName>
    </submittedName>
</protein>
<dbReference type="GO" id="GO:0003677">
    <property type="term" value="F:DNA binding"/>
    <property type="evidence" value="ECO:0007669"/>
    <property type="project" value="UniProtKB-KW"/>
</dbReference>
<dbReference type="InterPro" id="IPR016032">
    <property type="entry name" value="Sig_transdc_resp-reg_C-effctor"/>
</dbReference>
<dbReference type="InterPro" id="IPR000792">
    <property type="entry name" value="Tscrpt_reg_LuxR_C"/>
</dbReference>